<evidence type="ECO:0000256" key="5">
    <source>
        <dbReference type="ARBA" id="ARBA00023315"/>
    </source>
</evidence>
<feature type="domain" description="Phospholipid/glycerol acyltransferase" evidence="7">
    <location>
        <begin position="75"/>
        <end position="190"/>
    </location>
</feature>
<dbReference type="Pfam" id="PF01553">
    <property type="entry name" value="Acyltransferase"/>
    <property type="match status" value="1"/>
</dbReference>
<dbReference type="Proteomes" id="UP001597440">
    <property type="component" value="Unassembled WGS sequence"/>
</dbReference>
<keyword evidence="3" id="KW-0808">Transferase</keyword>
<comment type="caution">
    <text evidence="8">The sequence shown here is derived from an EMBL/GenBank/DDBJ whole genome shotgun (WGS) entry which is preliminary data.</text>
</comment>
<keyword evidence="9" id="KW-1185">Reference proteome</keyword>
<evidence type="ECO:0000313" key="9">
    <source>
        <dbReference type="Proteomes" id="UP001597440"/>
    </source>
</evidence>
<dbReference type="SUPFAM" id="SSF69593">
    <property type="entry name" value="Glycerol-3-phosphate (1)-acyltransferase"/>
    <property type="match status" value="1"/>
</dbReference>
<accession>A0ABW5KWS6</accession>
<dbReference type="CDD" id="cd07989">
    <property type="entry name" value="LPLAT_AGPAT-like"/>
    <property type="match status" value="1"/>
</dbReference>
<evidence type="ECO:0000259" key="7">
    <source>
        <dbReference type="SMART" id="SM00563"/>
    </source>
</evidence>
<keyword evidence="6" id="KW-0812">Transmembrane</keyword>
<dbReference type="GO" id="GO:0016746">
    <property type="term" value="F:acyltransferase activity"/>
    <property type="evidence" value="ECO:0007669"/>
    <property type="project" value="UniProtKB-KW"/>
</dbReference>
<evidence type="ECO:0000313" key="8">
    <source>
        <dbReference type="EMBL" id="MFD2553334.1"/>
    </source>
</evidence>
<keyword evidence="4" id="KW-0443">Lipid metabolism</keyword>
<evidence type="ECO:0000256" key="3">
    <source>
        <dbReference type="ARBA" id="ARBA00022679"/>
    </source>
</evidence>
<evidence type="ECO:0000256" key="1">
    <source>
        <dbReference type="ARBA" id="ARBA00005189"/>
    </source>
</evidence>
<gene>
    <name evidence="8" type="ORF">ACFSQW_02940</name>
</gene>
<dbReference type="SMART" id="SM00563">
    <property type="entry name" value="PlsC"/>
    <property type="match status" value="1"/>
</dbReference>
<name>A0ABW5KWS6_9SPHI</name>
<reference evidence="9" key="1">
    <citation type="journal article" date="2019" name="Int. J. Syst. Evol. Microbiol.">
        <title>The Global Catalogue of Microorganisms (GCM) 10K type strain sequencing project: providing services to taxonomists for standard genome sequencing and annotation.</title>
        <authorList>
            <consortium name="The Broad Institute Genomics Platform"/>
            <consortium name="The Broad Institute Genome Sequencing Center for Infectious Disease"/>
            <person name="Wu L."/>
            <person name="Ma J."/>
        </authorList>
    </citation>
    <scope>NUCLEOTIDE SEQUENCE [LARGE SCALE GENOMIC DNA]</scope>
    <source>
        <strain evidence="9">KCTC 52298</strain>
    </source>
</reference>
<keyword evidence="2" id="KW-0444">Lipid biosynthesis</keyword>
<proteinExistence type="predicted"/>
<sequence length="278" mass="32309">MVQLLRKIHRLWYFLCLLTFFILLFPFLYLLTRRPEKNYAAIARVRRAIALLASTFSGIFFKVEFESEIDWSVPYIICPNHTSILDITAIIFMCPQPFSFMGKVELLRNPVTRIFFKTIDITVDRKSKISAFRAFKKADSLVKEGKSVVIFPEGKIDDEYPPRLHEFKSGSFKLAIDNQIQILPVVIQNAWQILFDSGDTFGSRPGIIRILVLSPILPQMNPNQLSEDIQPDDIQKLVYNRMKSHWDNVNDSRQNVKKTETQKTDITINQQNNKHKSI</sequence>
<keyword evidence="6" id="KW-0472">Membrane</keyword>
<organism evidence="8 9">
    <name type="scientific">Sphingobacterium tabacisoli</name>
    <dbReference type="NCBI Taxonomy" id="2044855"/>
    <lineage>
        <taxon>Bacteria</taxon>
        <taxon>Pseudomonadati</taxon>
        <taxon>Bacteroidota</taxon>
        <taxon>Sphingobacteriia</taxon>
        <taxon>Sphingobacteriales</taxon>
        <taxon>Sphingobacteriaceae</taxon>
        <taxon>Sphingobacterium</taxon>
    </lineage>
</organism>
<evidence type="ECO:0000256" key="6">
    <source>
        <dbReference type="SAM" id="Phobius"/>
    </source>
</evidence>
<keyword evidence="6" id="KW-1133">Transmembrane helix</keyword>
<dbReference type="PANTHER" id="PTHR10434">
    <property type="entry name" value="1-ACYL-SN-GLYCEROL-3-PHOSPHATE ACYLTRANSFERASE"/>
    <property type="match status" value="1"/>
</dbReference>
<dbReference type="EMBL" id="JBHULD010000004">
    <property type="protein sequence ID" value="MFD2553334.1"/>
    <property type="molecule type" value="Genomic_DNA"/>
</dbReference>
<dbReference type="InterPro" id="IPR002123">
    <property type="entry name" value="Plipid/glycerol_acylTrfase"/>
</dbReference>
<feature type="transmembrane region" description="Helical" evidence="6">
    <location>
        <begin position="12"/>
        <end position="32"/>
    </location>
</feature>
<dbReference type="RefSeq" id="WP_210355284.1">
    <property type="nucleotide sequence ID" value="NZ_JAEQMU010000004.1"/>
</dbReference>
<evidence type="ECO:0000256" key="2">
    <source>
        <dbReference type="ARBA" id="ARBA00022516"/>
    </source>
</evidence>
<comment type="pathway">
    <text evidence="1">Lipid metabolism.</text>
</comment>
<evidence type="ECO:0000256" key="4">
    <source>
        <dbReference type="ARBA" id="ARBA00023098"/>
    </source>
</evidence>
<keyword evidence="5 8" id="KW-0012">Acyltransferase</keyword>
<dbReference type="PANTHER" id="PTHR10434:SF64">
    <property type="entry name" value="1-ACYL-SN-GLYCEROL-3-PHOSPHATE ACYLTRANSFERASE-RELATED"/>
    <property type="match status" value="1"/>
</dbReference>
<protein>
    <submittedName>
        <fullName evidence="8">Lysophospholipid acyltransferase family protein</fullName>
    </submittedName>
</protein>